<dbReference type="Proteomes" id="UP000268048">
    <property type="component" value="Chromosome"/>
</dbReference>
<keyword evidence="1" id="KW-0472">Membrane</keyword>
<dbReference type="RefSeq" id="WP_124320232.1">
    <property type="nucleotide sequence ID" value="NZ_CP027753.1"/>
</dbReference>
<keyword evidence="1" id="KW-0812">Transmembrane</keyword>
<dbReference type="AlphaFoldDB" id="A0A3G7TP95"/>
<organism evidence="2 3">
    <name type="scientific">Pseudomonas chlororaphis</name>
    <dbReference type="NCBI Taxonomy" id="587753"/>
    <lineage>
        <taxon>Bacteria</taxon>
        <taxon>Pseudomonadati</taxon>
        <taxon>Pseudomonadota</taxon>
        <taxon>Gammaproteobacteria</taxon>
        <taxon>Pseudomonadales</taxon>
        <taxon>Pseudomonadaceae</taxon>
        <taxon>Pseudomonas</taxon>
    </lineage>
</organism>
<sequence>MNEFLNPKSMLTPGAAGAIVMLIANTLCSQFPELAFRWLAIALSFLIGLIVFSSVELKLGHRAALWAFNSLIIFSVGVGTSNIAANVQRQPAPLLRPATSKMNGRT</sequence>
<evidence type="ECO:0000313" key="3">
    <source>
        <dbReference type="Proteomes" id="UP000268048"/>
    </source>
</evidence>
<dbReference type="EMBL" id="CP027753">
    <property type="protein sequence ID" value="AZE48202.1"/>
    <property type="molecule type" value="Genomic_DNA"/>
</dbReference>
<proteinExistence type="predicted"/>
<reference evidence="2 3" key="1">
    <citation type="submission" date="2018-03" db="EMBL/GenBank/DDBJ databases">
        <title>Diversity of phytobeneficial traits revealed by whole-genome analysis of worldwide-isolated phenazine-producing Pseudomonas spp.</title>
        <authorList>
            <person name="Biessy A."/>
            <person name="Novinscak A."/>
            <person name="Blom J."/>
            <person name="Leger G."/>
            <person name="Thomashow L.S."/>
            <person name="Cazorla F.M."/>
            <person name="Josic D."/>
            <person name="Filion M."/>
        </authorList>
    </citation>
    <scope>NUCLEOTIDE SEQUENCE [LARGE SCALE GENOMIC DNA]</scope>
    <source>
        <strain evidence="2 3">B25</strain>
    </source>
</reference>
<accession>A0A3G7TP95</accession>
<name>A0A3G7TP95_9PSED</name>
<feature type="transmembrane region" description="Helical" evidence="1">
    <location>
        <begin position="64"/>
        <end position="85"/>
    </location>
</feature>
<protein>
    <submittedName>
        <fullName evidence="2">Uncharacterized protein</fullName>
    </submittedName>
</protein>
<feature type="transmembrane region" description="Helical" evidence="1">
    <location>
        <begin position="38"/>
        <end position="57"/>
    </location>
</feature>
<evidence type="ECO:0000256" key="1">
    <source>
        <dbReference type="SAM" id="Phobius"/>
    </source>
</evidence>
<gene>
    <name evidence="2" type="ORF">C4K04_2529</name>
</gene>
<keyword evidence="1" id="KW-1133">Transmembrane helix</keyword>
<evidence type="ECO:0000313" key="2">
    <source>
        <dbReference type="EMBL" id="AZE48202.1"/>
    </source>
</evidence>